<organism evidence="2 3">
    <name type="scientific">Streptomyces camelliae</name>
    <dbReference type="NCBI Taxonomy" id="3004093"/>
    <lineage>
        <taxon>Bacteria</taxon>
        <taxon>Bacillati</taxon>
        <taxon>Actinomycetota</taxon>
        <taxon>Actinomycetes</taxon>
        <taxon>Kitasatosporales</taxon>
        <taxon>Streptomycetaceae</taxon>
        <taxon>Streptomyces</taxon>
    </lineage>
</organism>
<evidence type="ECO:0008006" key="4">
    <source>
        <dbReference type="Google" id="ProtNLM"/>
    </source>
</evidence>
<dbReference type="SUPFAM" id="SSF89392">
    <property type="entry name" value="Prokaryotic lipoproteins and lipoprotein localization factors"/>
    <property type="match status" value="1"/>
</dbReference>
<name>A0ABY7P4C3_9ACTN</name>
<accession>A0ABY7P4C3</accession>
<sequence>MRGRRFRTAAAVVAVAAVLGPVSGCGGSGAGHTPSARGQTRAALALTADLVKVEDASAKEHSARVEEIHTVGGALRARMTGELDWADGQQGDFTLTMPSLPQIPSARFEFRKDAIYMSTPAKFLKLMGGKHWLRTPLGMLAAQNATQKARVDMIRQANPTLSVRMLIASGDVHRVGRETVRGVAATHYAGTLDASRLATLRGRGLTPGDVKSLRAELAAKGIKEEHVDVWVDSRDLLVEKRTRVRTTAGEEMSTAYYSDYGVAVDVSVPALSDTTLLPPRTPKPSGTA</sequence>
<evidence type="ECO:0000256" key="1">
    <source>
        <dbReference type="SAM" id="SignalP"/>
    </source>
</evidence>
<evidence type="ECO:0000313" key="3">
    <source>
        <dbReference type="Proteomes" id="UP001212326"/>
    </source>
</evidence>
<evidence type="ECO:0000313" key="2">
    <source>
        <dbReference type="EMBL" id="WBO64183.1"/>
    </source>
</evidence>
<protein>
    <recommendedName>
        <fullName evidence="4">Lipoprotein</fullName>
    </recommendedName>
</protein>
<dbReference type="InterPro" id="IPR029046">
    <property type="entry name" value="LolA/LolB/LppX"/>
</dbReference>
<dbReference type="EMBL" id="CP115300">
    <property type="protein sequence ID" value="WBO64183.1"/>
    <property type="molecule type" value="Genomic_DNA"/>
</dbReference>
<dbReference type="Proteomes" id="UP001212326">
    <property type="component" value="Chromosome"/>
</dbReference>
<dbReference type="RefSeq" id="WP_270081938.1">
    <property type="nucleotide sequence ID" value="NZ_CP115300.1"/>
</dbReference>
<gene>
    <name evidence="2" type="ORF">O1G22_15770</name>
</gene>
<proteinExistence type="predicted"/>
<keyword evidence="3" id="KW-1185">Reference proteome</keyword>
<dbReference type="Gene3D" id="2.50.20.20">
    <property type="match status" value="1"/>
</dbReference>
<feature type="signal peptide" evidence="1">
    <location>
        <begin position="1"/>
        <end position="24"/>
    </location>
</feature>
<keyword evidence="1" id="KW-0732">Signal</keyword>
<reference evidence="2 3" key="1">
    <citation type="submission" date="2022-12" db="EMBL/GenBank/DDBJ databases">
        <authorList>
            <person name="Mo P."/>
        </authorList>
    </citation>
    <scope>NUCLEOTIDE SEQUENCE [LARGE SCALE GENOMIC DNA]</scope>
    <source>
        <strain evidence="2 3">HUAS 2-6</strain>
    </source>
</reference>
<feature type="chain" id="PRO_5045504967" description="Lipoprotein" evidence="1">
    <location>
        <begin position="25"/>
        <end position="288"/>
    </location>
</feature>